<proteinExistence type="inferred from homology"/>
<dbReference type="Gene3D" id="1.20.1260.10">
    <property type="match status" value="1"/>
</dbReference>
<dbReference type="Proteomes" id="UP000550508">
    <property type="component" value="Unassembled WGS sequence"/>
</dbReference>
<dbReference type="PANTHER" id="PTHR42932:SF3">
    <property type="entry name" value="DNA PROTECTION DURING STARVATION PROTEIN"/>
    <property type="match status" value="1"/>
</dbReference>
<dbReference type="InterPro" id="IPR008331">
    <property type="entry name" value="Ferritin_DPS_dom"/>
</dbReference>
<keyword evidence="5" id="KW-1185">Reference proteome</keyword>
<dbReference type="InterPro" id="IPR009078">
    <property type="entry name" value="Ferritin-like_SF"/>
</dbReference>
<evidence type="ECO:0000256" key="2">
    <source>
        <dbReference type="RuleBase" id="RU003875"/>
    </source>
</evidence>
<dbReference type="InterPro" id="IPR002177">
    <property type="entry name" value="DPS_DNA-bd"/>
</dbReference>
<evidence type="ECO:0000313" key="4">
    <source>
        <dbReference type="EMBL" id="NTS30146.1"/>
    </source>
</evidence>
<dbReference type="PANTHER" id="PTHR42932">
    <property type="entry name" value="GENERAL STRESS PROTEIN 20U"/>
    <property type="match status" value="1"/>
</dbReference>
<name>A0A849VLG4_9HYPH</name>
<sequence>MATKSLQTIKRAPLATPTDLGEKATRDISAAVNALLADTFALYMKTKNFHWHMSGPHFRDYHLMLDEQGEQIFAMTDVLAERVRKIGGTTLKSIGQISSKQRLLDNDANFVTPEDMIAELRDDTKSFIGYLRQVHELCSEYNDSATTSIIENYIDESERRHWFLFEASRVGPAGV</sequence>
<dbReference type="Pfam" id="PF00210">
    <property type="entry name" value="Ferritin"/>
    <property type="match status" value="1"/>
</dbReference>
<dbReference type="AlphaFoldDB" id="A0A849VLG4"/>
<gene>
    <name evidence="4" type="ORF">HQ945_02670</name>
</gene>
<feature type="domain" description="Ferritin/DPS" evidence="3">
    <location>
        <begin position="30"/>
        <end position="164"/>
    </location>
</feature>
<dbReference type="SUPFAM" id="SSF47240">
    <property type="entry name" value="Ferritin-like"/>
    <property type="match status" value="1"/>
</dbReference>
<dbReference type="PIRSF" id="PIRSF005900">
    <property type="entry name" value="Dps"/>
    <property type="match status" value="1"/>
</dbReference>
<comment type="caution">
    <text evidence="4">The sequence shown here is derived from an EMBL/GenBank/DDBJ whole genome shotgun (WGS) entry which is preliminary data.</text>
</comment>
<dbReference type="CDD" id="cd01043">
    <property type="entry name" value="DPS"/>
    <property type="match status" value="1"/>
</dbReference>
<dbReference type="EMBL" id="JABUMX010000001">
    <property type="protein sequence ID" value="NTS30146.1"/>
    <property type="molecule type" value="Genomic_DNA"/>
</dbReference>
<organism evidence="4 5">
    <name type="scientific">Phyllobacterium pellucidum</name>
    <dbReference type="NCBI Taxonomy" id="2740464"/>
    <lineage>
        <taxon>Bacteria</taxon>
        <taxon>Pseudomonadati</taxon>
        <taxon>Pseudomonadota</taxon>
        <taxon>Alphaproteobacteria</taxon>
        <taxon>Hyphomicrobiales</taxon>
        <taxon>Phyllobacteriaceae</taxon>
        <taxon>Phyllobacterium</taxon>
    </lineage>
</organism>
<dbReference type="InterPro" id="IPR012347">
    <property type="entry name" value="Ferritin-like"/>
</dbReference>
<comment type="similarity">
    <text evidence="1 2">Belongs to the Dps family.</text>
</comment>
<accession>A0A849VLG4</accession>
<protein>
    <submittedName>
        <fullName evidence="4">DNA starvation/stationary phase protection protein</fullName>
    </submittedName>
</protein>
<dbReference type="PRINTS" id="PR01346">
    <property type="entry name" value="HELNAPAPROT"/>
</dbReference>
<evidence type="ECO:0000313" key="5">
    <source>
        <dbReference type="Proteomes" id="UP000550508"/>
    </source>
</evidence>
<dbReference type="RefSeq" id="WP_027229911.1">
    <property type="nucleotide sequence ID" value="NZ_JABUMX010000001.1"/>
</dbReference>
<reference evidence="4 5" key="1">
    <citation type="submission" date="2020-05" db="EMBL/GenBank/DDBJ databases">
        <authorList>
            <person name="Kim M.K."/>
        </authorList>
    </citation>
    <scope>NUCLEOTIDE SEQUENCE [LARGE SCALE GENOMIC DNA]</scope>
    <source>
        <strain evidence="4 5">BT25</strain>
    </source>
</reference>
<evidence type="ECO:0000256" key="1">
    <source>
        <dbReference type="ARBA" id="ARBA00009497"/>
    </source>
</evidence>
<evidence type="ECO:0000259" key="3">
    <source>
        <dbReference type="Pfam" id="PF00210"/>
    </source>
</evidence>
<dbReference type="GO" id="GO:0008199">
    <property type="term" value="F:ferric iron binding"/>
    <property type="evidence" value="ECO:0007669"/>
    <property type="project" value="InterPro"/>
</dbReference>